<dbReference type="OrthoDB" id="580775at2"/>
<name>A0A3E1R825_9BURK</name>
<proteinExistence type="predicted"/>
<dbReference type="AlphaFoldDB" id="A0A3E1R825"/>
<dbReference type="Proteomes" id="UP000260665">
    <property type="component" value="Unassembled WGS sequence"/>
</dbReference>
<dbReference type="PANTHER" id="PTHR36932:SF1">
    <property type="entry name" value="CAPSULAR POLYSACCHARIDE BIOSYNTHESIS PROTEIN"/>
    <property type="match status" value="1"/>
</dbReference>
<dbReference type="RefSeq" id="WP_117180189.1">
    <property type="nucleotide sequence ID" value="NZ_QFZK01000028.1"/>
</dbReference>
<dbReference type="SUPFAM" id="SSF56801">
    <property type="entry name" value="Acetyl-CoA synthetase-like"/>
    <property type="match status" value="1"/>
</dbReference>
<accession>A0A3E1R825</accession>
<gene>
    <name evidence="1" type="ORF">DIC66_21225</name>
</gene>
<sequence>MASVFERFLFAATALDVRVAGCAKAVDITARQQVRLSRLLYSLAHGNSLYAPYLRDFLDGSTHLQTLPVFQRSDLMQDFDKWVTDPEIRLVDLQEFTNDPGRIGEPYNGKYTVWKSSGTAGQPGFFVQDPSAMAVYDALEAYRCLPSVPLQRYLDPLFLNERIAFVGATSGHFASMVSVRRLADINPWMAQVIRSFSILQPTVALVKQLNDCLPSILATYPTVASMLAEQTAMGTLHIAPSEVWCGGETLSAAARTRIEHVWHCRVTNNYGASEFPTMASECSLGHMHLNSDWVILEPVDEHFKPVPPGHVSATTLLTNLANTVQPVLRYDIGDQLTFMDRPCACGSPLPVIYVTGRNDASLRMRAEHGESVVLLPMALTTVLEEQGHLFEFQLRRVDGQTLELAIPQSGVQGDAAIERACTALQQFLQMQGLSQTRIVRRTGTALQRGSSGKAPRVLAE</sequence>
<evidence type="ECO:0000313" key="2">
    <source>
        <dbReference type="Proteomes" id="UP000260665"/>
    </source>
</evidence>
<dbReference type="EMBL" id="QFZK01000028">
    <property type="protein sequence ID" value="RFO94860.1"/>
    <property type="molecule type" value="Genomic_DNA"/>
</dbReference>
<dbReference type="InterPro" id="IPR053158">
    <property type="entry name" value="CapK_Type1_Caps_Biosynth"/>
</dbReference>
<reference evidence="1 2" key="1">
    <citation type="submission" date="2018-05" db="EMBL/GenBank/DDBJ databases">
        <title>Rhodoferax soyangensis sp.nov., isolated from an oligotrophic freshwater lake.</title>
        <authorList>
            <person name="Park M."/>
        </authorList>
    </citation>
    <scope>NUCLEOTIDE SEQUENCE [LARGE SCALE GENOMIC DNA]</scope>
    <source>
        <strain evidence="1 2">IMCC26218</strain>
    </source>
</reference>
<keyword evidence="2" id="KW-1185">Reference proteome</keyword>
<evidence type="ECO:0000313" key="1">
    <source>
        <dbReference type="EMBL" id="RFO94860.1"/>
    </source>
</evidence>
<protein>
    <submittedName>
        <fullName evidence="1">CoF synthetase</fullName>
    </submittedName>
</protein>
<dbReference type="PANTHER" id="PTHR36932">
    <property type="entry name" value="CAPSULAR POLYSACCHARIDE BIOSYNTHESIS PROTEIN"/>
    <property type="match status" value="1"/>
</dbReference>
<organism evidence="1 2">
    <name type="scientific">Rhodoferax lacus</name>
    <dbReference type="NCBI Taxonomy" id="2184758"/>
    <lineage>
        <taxon>Bacteria</taxon>
        <taxon>Pseudomonadati</taxon>
        <taxon>Pseudomonadota</taxon>
        <taxon>Betaproteobacteria</taxon>
        <taxon>Burkholderiales</taxon>
        <taxon>Comamonadaceae</taxon>
        <taxon>Rhodoferax</taxon>
    </lineage>
</organism>
<comment type="caution">
    <text evidence="1">The sequence shown here is derived from an EMBL/GenBank/DDBJ whole genome shotgun (WGS) entry which is preliminary data.</text>
</comment>
<dbReference type="InterPro" id="IPR042099">
    <property type="entry name" value="ANL_N_sf"/>
</dbReference>
<dbReference type="Gene3D" id="3.40.50.12780">
    <property type="entry name" value="N-terminal domain of ligase-like"/>
    <property type="match status" value="1"/>
</dbReference>